<reference evidence="2 5" key="3">
    <citation type="submission" date="2019-06" db="EMBL/GenBank/DDBJ databases">
        <title>Whole genome shotgun sequence of Brevibacillus reuszeri NBRC 15719.</title>
        <authorList>
            <person name="Hosoyama A."/>
            <person name="Uohara A."/>
            <person name="Ohji S."/>
            <person name="Ichikawa N."/>
        </authorList>
    </citation>
    <scope>NUCLEOTIDE SEQUENCE [LARGE SCALE GENOMIC DNA]</scope>
    <source>
        <strain evidence="2 5">NBRC 15719</strain>
    </source>
</reference>
<dbReference type="PATRIC" id="fig|54915.3.peg.6141"/>
<protein>
    <submittedName>
        <fullName evidence="2 3">CoA-transferase</fullName>
    </submittedName>
</protein>
<evidence type="ECO:0000313" key="2">
    <source>
        <dbReference type="EMBL" id="GED68542.1"/>
    </source>
</evidence>
<dbReference type="InterPro" id="IPR050483">
    <property type="entry name" value="CoA-transferase_III_domain"/>
</dbReference>
<dbReference type="OrthoDB" id="9797653at2"/>
<dbReference type="Proteomes" id="UP000036834">
    <property type="component" value="Unassembled WGS sequence"/>
</dbReference>
<dbReference type="AlphaFoldDB" id="A0A0K9YWQ2"/>
<accession>A0A0K9YWQ2</accession>
<dbReference type="STRING" id="54915.ADS79_03845"/>
<dbReference type="InterPro" id="IPR003673">
    <property type="entry name" value="CoA-Trfase_fam_III"/>
</dbReference>
<dbReference type="EMBL" id="LGIQ01000005">
    <property type="protein sequence ID" value="KNB73118.1"/>
    <property type="molecule type" value="Genomic_DNA"/>
</dbReference>
<evidence type="ECO:0000313" key="3">
    <source>
        <dbReference type="EMBL" id="KNB73118.1"/>
    </source>
</evidence>
<reference evidence="3" key="2">
    <citation type="submission" date="2015-07" db="EMBL/GenBank/DDBJ databases">
        <title>MeaNS - Measles Nucleotide Surveillance Program.</title>
        <authorList>
            <person name="Tran T."/>
            <person name="Druce J."/>
        </authorList>
    </citation>
    <scope>NUCLEOTIDE SEQUENCE</scope>
    <source>
        <strain evidence="3">DSM 9887</strain>
    </source>
</reference>
<evidence type="ECO:0000256" key="1">
    <source>
        <dbReference type="ARBA" id="ARBA00022679"/>
    </source>
</evidence>
<gene>
    <name evidence="3" type="ORF">ADS79_03845</name>
    <name evidence="2" type="ORF">BRE01_22440</name>
</gene>
<keyword evidence="1 3" id="KW-0808">Transferase</keyword>
<sequence length="395" mass="43835">MQQALQNMKVIDLTQVLAGPYCTMVLGDLGADVIKVEKYPHGDDSRIMGPYVEEESYSYMMANRNKRGIRLNIKEEAGLGILLDLVKTADVFIENFRPGVTKKLGIDYETLRQLNPGLIYCSISGYGQTGPYSQKGGYDIMAQGLSGLMSMTGEKNGRPVKNGIAIHDIAAGMTAIYSILAAYIHKLSTGEGQYIDLSLVDSGLAWTVWESAAYFGAGEVSRANGSAHRVTAPYQGFPTKNGHILVGAGNQKLWEKFCRDVIEREELIHDPRFLTNSERQANLEELEQVIQDVLIQEDSQHWLTKLDEAGVPSSPIYSYDEALNDPHIRSRDMVIEYDHPLGGRIESLGFPAKMSKTPGQVKRPAPLLGQHTKEVLAELQYSEEKIRALEENKII</sequence>
<reference evidence="4" key="1">
    <citation type="submission" date="2015-07" db="EMBL/GenBank/DDBJ databases">
        <title>Genome sequencing project for genomic taxonomy and phylogenomics of Bacillus-like bacteria.</title>
        <authorList>
            <person name="Liu B."/>
            <person name="Wang J."/>
            <person name="Zhu Y."/>
            <person name="Liu G."/>
            <person name="Chen Q."/>
            <person name="Chen Z."/>
            <person name="Lan J."/>
            <person name="Che J."/>
            <person name="Ge C."/>
            <person name="Shi H."/>
            <person name="Pan Z."/>
            <person name="Liu X."/>
        </authorList>
    </citation>
    <scope>NUCLEOTIDE SEQUENCE [LARGE SCALE GENOMIC DNA]</scope>
    <source>
        <strain evidence="4">DSM 9887</strain>
    </source>
</reference>
<dbReference type="PANTHER" id="PTHR48207:SF4">
    <property type="entry name" value="BLL6097 PROTEIN"/>
    <property type="match status" value="1"/>
</dbReference>
<evidence type="ECO:0000313" key="5">
    <source>
        <dbReference type="Proteomes" id="UP000319578"/>
    </source>
</evidence>
<organism evidence="3 4">
    <name type="scientific">Brevibacillus reuszeri</name>
    <dbReference type="NCBI Taxonomy" id="54915"/>
    <lineage>
        <taxon>Bacteria</taxon>
        <taxon>Bacillati</taxon>
        <taxon>Bacillota</taxon>
        <taxon>Bacilli</taxon>
        <taxon>Bacillales</taxon>
        <taxon>Paenibacillaceae</taxon>
        <taxon>Brevibacillus</taxon>
    </lineage>
</organism>
<dbReference type="Proteomes" id="UP000319578">
    <property type="component" value="Unassembled WGS sequence"/>
</dbReference>
<dbReference type="PANTHER" id="PTHR48207">
    <property type="entry name" value="SUCCINATE--HYDROXYMETHYLGLUTARATE COA-TRANSFERASE"/>
    <property type="match status" value="1"/>
</dbReference>
<dbReference type="GO" id="GO:0008410">
    <property type="term" value="F:CoA-transferase activity"/>
    <property type="evidence" value="ECO:0007669"/>
    <property type="project" value="TreeGrafter"/>
</dbReference>
<evidence type="ECO:0000313" key="4">
    <source>
        <dbReference type="Proteomes" id="UP000036834"/>
    </source>
</evidence>
<comment type="caution">
    <text evidence="3">The sequence shown here is derived from an EMBL/GenBank/DDBJ whole genome shotgun (WGS) entry which is preliminary data.</text>
</comment>
<keyword evidence="5" id="KW-1185">Reference proteome</keyword>
<dbReference type="EMBL" id="BJON01000008">
    <property type="protein sequence ID" value="GED68542.1"/>
    <property type="molecule type" value="Genomic_DNA"/>
</dbReference>
<proteinExistence type="predicted"/>
<dbReference type="InterPro" id="IPR023606">
    <property type="entry name" value="CoA-Trfase_III_dom_1_sf"/>
</dbReference>
<name>A0A0K9YWQ2_9BACL</name>
<dbReference type="Gene3D" id="3.40.50.10540">
    <property type="entry name" value="Crotonobetainyl-coa:carnitine coa-transferase, domain 1"/>
    <property type="match status" value="1"/>
</dbReference>
<dbReference type="Gene3D" id="3.30.1540.10">
    <property type="entry name" value="formyl-coa transferase, domain 3"/>
    <property type="match status" value="1"/>
</dbReference>
<dbReference type="InterPro" id="IPR044855">
    <property type="entry name" value="CoA-Trfase_III_dom3_sf"/>
</dbReference>
<dbReference type="SUPFAM" id="SSF89796">
    <property type="entry name" value="CoA-transferase family III (CaiB/BaiF)"/>
    <property type="match status" value="1"/>
</dbReference>
<dbReference type="RefSeq" id="WP_049737108.1">
    <property type="nucleotide sequence ID" value="NZ_BJON01000008.1"/>
</dbReference>
<dbReference type="Pfam" id="PF02515">
    <property type="entry name" value="CoA_transf_3"/>
    <property type="match status" value="1"/>
</dbReference>